<proteinExistence type="predicted"/>
<evidence type="ECO:0000313" key="2">
    <source>
        <dbReference type="EMBL" id="MCL1124771.1"/>
    </source>
</evidence>
<dbReference type="Proteomes" id="UP001203423">
    <property type="component" value="Unassembled WGS sequence"/>
</dbReference>
<dbReference type="EMBL" id="JAKIKS010000031">
    <property type="protein sequence ID" value="MCL1124771.1"/>
    <property type="molecule type" value="Genomic_DNA"/>
</dbReference>
<name>A0ABT0LAN4_9GAMM</name>
<gene>
    <name evidence="2" type="ORF">L2764_09875</name>
</gene>
<feature type="non-terminal residue" evidence="2">
    <location>
        <position position="425"/>
    </location>
</feature>
<keyword evidence="3" id="KW-1185">Reference proteome</keyword>
<sequence length="425" mass="45606">MQKINRDHRADLAQSKDQGITDADRTKSQSSRWMTPFYRSSFATIITLSSTITLTGVLAGQAQAADLYAPDNWVINEDTHISAGNRMFVNRDATVTLGAGITFAIDAGAELIVSDGVNFNIDSNAKIEVYGSLQGGGVEGNEIRFTSSLANPTHSSWQGIYTNSGASVNLSYSQISHAVIGVYANLTQASDTDTQINVDHSRFIDNSYGAFFYQQNSQISLNATLHDNQFIGTQNHHLFAQGGIPFMATTIDARFNWWDSALAATIASKIFDNSQSPVGLNVDYSNHYFSASMESTDERSLAVTLPDELLIDGEYSLFNDYSVVANLNLSSGQVLRLKAGHTLTIKAGVKLTAASGAQLIIEEGAKVKLEDSANVTVNAGGTWQLGAGSQVLAAADVQLDIYGTLHAEGAEDNLVYFGSSQDAPD</sequence>
<evidence type="ECO:0000256" key="1">
    <source>
        <dbReference type="SAM" id="MobiDB-lite"/>
    </source>
</evidence>
<evidence type="ECO:0008006" key="4">
    <source>
        <dbReference type="Google" id="ProtNLM"/>
    </source>
</evidence>
<comment type="caution">
    <text evidence="2">The sequence shown here is derived from an EMBL/GenBank/DDBJ whole genome shotgun (WGS) entry which is preliminary data.</text>
</comment>
<feature type="region of interest" description="Disordered" evidence="1">
    <location>
        <begin position="1"/>
        <end position="28"/>
    </location>
</feature>
<accession>A0ABT0LAN4</accession>
<evidence type="ECO:0000313" key="3">
    <source>
        <dbReference type="Proteomes" id="UP001203423"/>
    </source>
</evidence>
<protein>
    <recommendedName>
        <fullName evidence="4">Right-handed parallel beta-helix repeat-containing protein</fullName>
    </recommendedName>
</protein>
<dbReference type="RefSeq" id="WP_248940049.1">
    <property type="nucleotide sequence ID" value="NZ_JAKIKS010000031.1"/>
</dbReference>
<reference evidence="2 3" key="1">
    <citation type="submission" date="2022-01" db="EMBL/GenBank/DDBJ databases">
        <title>Whole genome-based taxonomy of the Shewanellaceae.</title>
        <authorList>
            <person name="Martin-Rodriguez A.J."/>
        </authorList>
    </citation>
    <scope>NUCLEOTIDE SEQUENCE [LARGE SCALE GENOMIC DNA]</scope>
    <source>
        <strain evidence="2 3">DSM 17177</strain>
    </source>
</reference>
<feature type="compositionally biased region" description="Basic and acidic residues" evidence="1">
    <location>
        <begin position="1"/>
        <end position="11"/>
    </location>
</feature>
<organism evidence="2 3">
    <name type="scientific">Shewanella surugensis</name>
    <dbReference type="NCBI Taxonomy" id="212020"/>
    <lineage>
        <taxon>Bacteria</taxon>
        <taxon>Pseudomonadati</taxon>
        <taxon>Pseudomonadota</taxon>
        <taxon>Gammaproteobacteria</taxon>
        <taxon>Alteromonadales</taxon>
        <taxon>Shewanellaceae</taxon>
        <taxon>Shewanella</taxon>
    </lineage>
</organism>